<comment type="subcellular location">
    <subcellularLocation>
        <location evidence="1">Mitochondrion</location>
    </subcellularLocation>
</comment>
<gene>
    <name evidence="7" type="ORF">SPPG_03800</name>
</gene>
<dbReference type="InterPro" id="IPR007667">
    <property type="entry name" value="Hypoxia_induced_domain"/>
</dbReference>
<evidence type="ECO:0000313" key="8">
    <source>
        <dbReference type="Proteomes" id="UP000053201"/>
    </source>
</evidence>
<dbReference type="Proteomes" id="UP000053201">
    <property type="component" value="Unassembled WGS sequence"/>
</dbReference>
<proteinExistence type="predicted"/>
<reference evidence="7 8" key="1">
    <citation type="submission" date="2009-08" db="EMBL/GenBank/DDBJ databases">
        <title>The Genome Sequence of Spizellomyces punctatus strain DAOM BR117.</title>
        <authorList>
            <consortium name="The Broad Institute Genome Sequencing Platform"/>
            <person name="Russ C."/>
            <person name="Cuomo C."/>
            <person name="Shea T."/>
            <person name="Young S.K."/>
            <person name="Zeng Q."/>
            <person name="Koehrsen M."/>
            <person name="Haas B."/>
            <person name="Borodovsky M."/>
            <person name="Guigo R."/>
            <person name="Alvarado L."/>
            <person name="Berlin A."/>
            <person name="Bochicchio J."/>
            <person name="Borenstein D."/>
            <person name="Chapman S."/>
            <person name="Chen Z."/>
            <person name="Engels R."/>
            <person name="Freedman E."/>
            <person name="Gellesch M."/>
            <person name="Goldberg J."/>
            <person name="Griggs A."/>
            <person name="Gujja S."/>
            <person name="Heiman D."/>
            <person name="Hepburn T."/>
            <person name="Howarth C."/>
            <person name="Jen D."/>
            <person name="Larson L."/>
            <person name="Lewis B."/>
            <person name="Mehta T."/>
            <person name="Park D."/>
            <person name="Pearson M."/>
            <person name="Roberts A."/>
            <person name="Saif S."/>
            <person name="Shenoy N."/>
            <person name="Sisk P."/>
            <person name="Stolte C."/>
            <person name="Sykes S."/>
            <person name="Thomson T."/>
            <person name="Walk T."/>
            <person name="White J."/>
            <person name="Yandava C."/>
            <person name="Burger G."/>
            <person name="Gray M.W."/>
            <person name="Holland P.W.H."/>
            <person name="King N."/>
            <person name="Lang F.B.F."/>
            <person name="Roger A.J."/>
            <person name="Ruiz-Trillo I."/>
            <person name="Lander E."/>
            <person name="Nusbaum C."/>
        </authorList>
    </citation>
    <scope>NUCLEOTIDE SEQUENCE [LARGE SCALE GENOMIC DNA]</scope>
    <source>
        <strain evidence="7 8">DAOM BR117</strain>
    </source>
</reference>
<evidence type="ECO:0000256" key="4">
    <source>
        <dbReference type="ARBA" id="ARBA00023136"/>
    </source>
</evidence>
<evidence type="ECO:0000259" key="6">
    <source>
        <dbReference type="Pfam" id="PF04588"/>
    </source>
</evidence>
<dbReference type="GO" id="GO:0005739">
    <property type="term" value="C:mitochondrion"/>
    <property type="evidence" value="ECO:0007669"/>
    <property type="project" value="UniProtKB-SubCell"/>
</dbReference>
<evidence type="ECO:0000256" key="2">
    <source>
        <dbReference type="ARBA" id="ARBA00022692"/>
    </source>
</evidence>
<keyword evidence="8" id="KW-1185">Reference proteome</keyword>
<accession>A0A0L0HHW2</accession>
<protein>
    <recommendedName>
        <fullName evidence="6">HIG1 domain-containing protein</fullName>
    </recommendedName>
</protein>
<sequence length="102" mass="11612">MPTTITPYEEGFWARTKRKNAENPFIAPAVVLTCYGLYRMSVTLFRHDRIGFQNSQRLRVGAQMAAFAAFVGGIWYQDLKKKGEMGVGKPVEKVEKPVEKKE</sequence>
<keyword evidence="2 5" id="KW-0812">Transmembrane</keyword>
<evidence type="ECO:0000256" key="3">
    <source>
        <dbReference type="ARBA" id="ARBA00022989"/>
    </source>
</evidence>
<keyword evidence="3 5" id="KW-1133">Transmembrane helix</keyword>
<dbReference type="RefSeq" id="XP_016608716.1">
    <property type="nucleotide sequence ID" value="XM_016752047.1"/>
</dbReference>
<name>A0A0L0HHW2_SPIPD</name>
<feature type="transmembrane region" description="Helical" evidence="5">
    <location>
        <begin position="25"/>
        <end position="45"/>
    </location>
</feature>
<dbReference type="InParanoid" id="A0A0L0HHW2"/>
<evidence type="ECO:0000256" key="1">
    <source>
        <dbReference type="ARBA" id="ARBA00004173"/>
    </source>
</evidence>
<feature type="domain" description="HIG1" evidence="6">
    <location>
        <begin position="22"/>
        <end position="73"/>
    </location>
</feature>
<dbReference type="AlphaFoldDB" id="A0A0L0HHW2"/>
<dbReference type="OrthoDB" id="6604018at2759"/>
<dbReference type="VEuPathDB" id="FungiDB:SPPG_03800"/>
<keyword evidence="4 5" id="KW-0472">Membrane</keyword>
<dbReference type="Pfam" id="PF04588">
    <property type="entry name" value="HIG_1_N"/>
    <property type="match status" value="1"/>
</dbReference>
<evidence type="ECO:0000313" key="7">
    <source>
        <dbReference type="EMBL" id="KND00677.1"/>
    </source>
</evidence>
<evidence type="ECO:0000256" key="5">
    <source>
        <dbReference type="SAM" id="Phobius"/>
    </source>
</evidence>
<dbReference type="GeneID" id="27687288"/>
<organism evidence="7 8">
    <name type="scientific">Spizellomyces punctatus (strain DAOM BR117)</name>
    <dbReference type="NCBI Taxonomy" id="645134"/>
    <lineage>
        <taxon>Eukaryota</taxon>
        <taxon>Fungi</taxon>
        <taxon>Fungi incertae sedis</taxon>
        <taxon>Chytridiomycota</taxon>
        <taxon>Chytridiomycota incertae sedis</taxon>
        <taxon>Chytridiomycetes</taxon>
        <taxon>Spizellomycetales</taxon>
        <taxon>Spizellomycetaceae</taxon>
        <taxon>Spizellomyces</taxon>
    </lineage>
</organism>
<dbReference type="EMBL" id="KQ257455">
    <property type="protein sequence ID" value="KND00677.1"/>
    <property type="molecule type" value="Genomic_DNA"/>
</dbReference>
<feature type="transmembrane region" description="Helical" evidence="5">
    <location>
        <begin position="57"/>
        <end position="76"/>
    </location>
</feature>